<feature type="transmembrane region" description="Helical" evidence="1">
    <location>
        <begin position="36"/>
        <end position="57"/>
    </location>
</feature>
<keyword evidence="1" id="KW-0812">Transmembrane</keyword>
<keyword evidence="1" id="KW-0472">Membrane</keyword>
<name>A0ABU4PNI0_9SPHN</name>
<reference evidence="2 3" key="1">
    <citation type="submission" date="2023-11" db="EMBL/GenBank/DDBJ databases">
        <title>MicrobeMod: A computational toolkit for identifying prokaryotic methylation and restriction-modification with nanopore sequencing.</title>
        <authorList>
            <person name="Crits-Christoph A."/>
            <person name="Kang S.C."/>
            <person name="Lee H."/>
            <person name="Ostrov N."/>
        </authorList>
    </citation>
    <scope>NUCLEOTIDE SEQUENCE [LARGE SCALE GENOMIC DNA]</scope>
    <source>
        <strain evidence="2 3">ATCC 14820</strain>
    </source>
</reference>
<evidence type="ECO:0000313" key="2">
    <source>
        <dbReference type="EMBL" id="MDX5984683.1"/>
    </source>
</evidence>
<comment type="caution">
    <text evidence="2">The sequence shown here is derived from an EMBL/GenBank/DDBJ whole genome shotgun (WGS) entry which is preliminary data.</text>
</comment>
<gene>
    <name evidence="2" type="ORF">SIL82_10450</name>
</gene>
<organism evidence="2 3">
    <name type="scientific">Sphingomonas echinoides</name>
    <dbReference type="NCBI Taxonomy" id="59803"/>
    <lineage>
        <taxon>Bacteria</taxon>
        <taxon>Pseudomonadati</taxon>
        <taxon>Pseudomonadota</taxon>
        <taxon>Alphaproteobacteria</taxon>
        <taxon>Sphingomonadales</taxon>
        <taxon>Sphingomonadaceae</taxon>
        <taxon>Sphingomonas</taxon>
    </lineage>
</organism>
<evidence type="ECO:0000256" key="1">
    <source>
        <dbReference type="SAM" id="Phobius"/>
    </source>
</evidence>
<feature type="transmembrane region" description="Helical" evidence="1">
    <location>
        <begin position="6"/>
        <end position="24"/>
    </location>
</feature>
<dbReference type="EMBL" id="JAWXXV010000001">
    <property type="protein sequence ID" value="MDX5984683.1"/>
    <property type="molecule type" value="Genomic_DNA"/>
</dbReference>
<accession>A0ABU4PNI0</accession>
<protein>
    <submittedName>
        <fullName evidence="2">Uncharacterized protein</fullName>
    </submittedName>
</protein>
<evidence type="ECO:0000313" key="3">
    <source>
        <dbReference type="Proteomes" id="UP001279660"/>
    </source>
</evidence>
<dbReference type="Proteomes" id="UP001279660">
    <property type="component" value="Unassembled WGS sequence"/>
</dbReference>
<dbReference type="RefSeq" id="WP_040601573.1">
    <property type="nucleotide sequence ID" value="NZ_JAWXXV010000001.1"/>
</dbReference>
<proteinExistence type="predicted"/>
<keyword evidence="1" id="KW-1133">Transmembrane helix</keyword>
<sequence length="59" mass="6855">MFDPSHWAWPQWTMAIMLFLWLLVSASSHGKPREPYNGFTAIVRFALSVFLLSYGGFFK</sequence>
<keyword evidence="3" id="KW-1185">Reference proteome</keyword>